<proteinExistence type="predicted"/>
<evidence type="ECO:0000313" key="4">
    <source>
        <dbReference type="Proteomes" id="UP000252884"/>
    </source>
</evidence>
<protein>
    <submittedName>
        <fullName evidence="3">Phospholipase/lecithinase/hemolysin</fullName>
    </submittedName>
</protein>
<keyword evidence="4" id="KW-1185">Reference proteome</keyword>
<dbReference type="PANTHER" id="PTHR45642:SF139">
    <property type="entry name" value="SGNH HYDROLASE-TYPE ESTERASE DOMAIN-CONTAINING PROTEIN"/>
    <property type="match status" value="1"/>
</dbReference>
<dbReference type="PANTHER" id="PTHR45642">
    <property type="entry name" value="GDSL ESTERASE/LIPASE EXL3"/>
    <property type="match status" value="1"/>
</dbReference>
<dbReference type="AlphaFoldDB" id="A0A368XTZ8"/>
<dbReference type="CDD" id="cd01847">
    <property type="entry name" value="Triacylglycerol_lipase_like"/>
    <property type="match status" value="1"/>
</dbReference>
<feature type="signal peptide" evidence="2">
    <location>
        <begin position="1"/>
        <end position="17"/>
    </location>
</feature>
<reference evidence="3 4" key="1">
    <citation type="submission" date="2018-07" db="EMBL/GenBank/DDBJ databases">
        <title>Genomic Encyclopedia of Type Strains, Phase IV (KMG-IV): sequencing the most valuable type-strain genomes for metagenomic binning, comparative biology and taxonomic classification.</title>
        <authorList>
            <person name="Goeker M."/>
        </authorList>
    </citation>
    <scope>NUCLEOTIDE SEQUENCE [LARGE SCALE GENOMIC DNA]</scope>
    <source>
        <strain evidence="3 4">DSM 21634</strain>
    </source>
</reference>
<accession>A0A368XTZ8</accession>
<evidence type="ECO:0000256" key="2">
    <source>
        <dbReference type="SAM" id="SignalP"/>
    </source>
</evidence>
<dbReference type="Proteomes" id="UP000252884">
    <property type="component" value="Unassembled WGS sequence"/>
</dbReference>
<name>A0A368XTZ8_9BURK</name>
<dbReference type="Pfam" id="PF00657">
    <property type="entry name" value="Lipase_GDSL"/>
    <property type="match status" value="1"/>
</dbReference>
<dbReference type="GO" id="GO:0016788">
    <property type="term" value="F:hydrolase activity, acting on ester bonds"/>
    <property type="evidence" value="ECO:0007669"/>
    <property type="project" value="InterPro"/>
</dbReference>
<dbReference type="Gene3D" id="3.40.50.1110">
    <property type="entry name" value="SGNH hydrolase"/>
    <property type="match status" value="1"/>
</dbReference>
<comment type="caution">
    <text evidence="3">The sequence shown here is derived from an EMBL/GenBank/DDBJ whole genome shotgun (WGS) entry which is preliminary data.</text>
</comment>
<keyword evidence="1 2" id="KW-0732">Signal</keyword>
<evidence type="ECO:0000256" key="1">
    <source>
        <dbReference type="ARBA" id="ARBA00022729"/>
    </source>
</evidence>
<dbReference type="PROSITE" id="PS51257">
    <property type="entry name" value="PROKAR_LIPOPROTEIN"/>
    <property type="match status" value="1"/>
</dbReference>
<dbReference type="SUPFAM" id="SSF52266">
    <property type="entry name" value="SGNH hydrolase"/>
    <property type="match status" value="1"/>
</dbReference>
<evidence type="ECO:0000313" key="3">
    <source>
        <dbReference type="EMBL" id="RCW71530.1"/>
    </source>
</evidence>
<sequence>MQLKKTCLAVLAALALAACGGGDDGPTYSRLVSFGDSLSDVGSYKTPGIAALGGGKYTVNGGGNEIWIEQLSVQLGLAAPCAAQTGLEATGIFAALAAAITNHAGCTAYGQGGSRVTNPVGPWNKALLTIPGEQTQFQGQLGQLTVPVVQQIANHLAASGGSFTGKELVTVLAGANDVFVATDELAAVGAAAAAAATPTATSPAQVAAAVQAAVQSAAPTAIAAMAQAGTELAVQIKTQIVAKGAKRVIVLNLPNISKTPATLEAEEALPGSQQLVDLMTTTFNAALKAGLDGTAEVLQIDFYAQNSQHSVTPAAFGLTNANTPACTNTFPDAPGFLAPSLTCTTATTLVNSSRYLFADTVHPTPYGHTLVRDMAFEALKAKDWL</sequence>
<dbReference type="RefSeq" id="WP_114468743.1">
    <property type="nucleotide sequence ID" value="NZ_QPJK01000004.1"/>
</dbReference>
<organism evidence="3 4">
    <name type="scientific">Pseudorhodoferax soli</name>
    <dbReference type="NCBI Taxonomy" id="545864"/>
    <lineage>
        <taxon>Bacteria</taxon>
        <taxon>Pseudomonadati</taxon>
        <taxon>Pseudomonadota</taxon>
        <taxon>Betaproteobacteria</taxon>
        <taxon>Burkholderiales</taxon>
        <taxon>Comamonadaceae</taxon>
    </lineage>
</organism>
<dbReference type="InterPro" id="IPR050592">
    <property type="entry name" value="GDSL_lipolytic_enzyme"/>
</dbReference>
<gene>
    <name evidence="3" type="ORF">DES41_104350</name>
</gene>
<feature type="chain" id="PRO_5016859434" evidence="2">
    <location>
        <begin position="18"/>
        <end position="385"/>
    </location>
</feature>
<dbReference type="OrthoDB" id="5292073at2"/>
<dbReference type="EMBL" id="QPJK01000004">
    <property type="protein sequence ID" value="RCW71530.1"/>
    <property type="molecule type" value="Genomic_DNA"/>
</dbReference>
<dbReference type="InterPro" id="IPR001087">
    <property type="entry name" value="GDSL"/>
</dbReference>
<dbReference type="InterPro" id="IPR036514">
    <property type="entry name" value="SGNH_hydro_sf"/>
</dbReference>